<keyword evidence="5 8" id="KW-0472">Membrane</keyword>
<dbReference type="AlphaFoldDB" id="A0A7M7Q8W1"/>
<evidence type="ECO:0000256" key="6">
    <source>
        <dbReference type="ARBA" id="ARBA00023170"/>
    </source>
</evidence>
<dbReference type="PANTHER" id="PTHR42643:SF30">
    <property type="entry name" value="IONOTROPIC RECEPTOR 40A-RELATED"/>
    <property type="match status" value="1"/>
</dbReference>
<evidence type="ECO:0000256" key="9">
    <source>
        <dbReference type="SAM" id="SignalP"/>
    </source>
</evidence>
<dbReference type="GeneID" id="116416773"/>
<keyword evidence="4 8" id="KW-1133">Transmembrane helix</keyword>
<feature type="transmembrane region" description="Helical" evidence="8">
    <location>
        <begin position="330"/>
        <end position="348"/>
    </location>
</feature>
<dbReference type="GO" id="GO:0005886">
    <property type="term" value="C:plasma membrane"/>
    <property type="evidence" value="ECO:0007669"/>
    <property type="project" value="UniProtKB-SubCell"/>
</dbReference>
<comment type="subcellular location">
    <subcellularLocation>
        <location evidence="1">Cell membrane</location>
        <topology evidence="1">Multi-pass membrane protein</topology>
    </subcellularLocation>
</comment>
<evidence type="ECO:0000256" key="4">
    <source>
        <dbReference type="ARBA" id="ARBA00022989"/>
    </source>
</evidence>
<dbReference type="InParanoid" id="A0A7M7Q8W1"/>
<reference evidence="10" key="1">
    <citation type="submission" date="2021-01" db="UniProtKB">
        <authorList>
            <consortium name="EnsemblMetazoa"/>
        </authorList>
    </citation>
    <scope>IDENTIFICATION</scope>
</reference>
<feature type="chain" id="PRO_5029753453" description="Ionotropic receptor" evidence="9">
    <location>
        <begin position="19"/>
        <end position="594"/>
    </location>
</feature>
<evidence type="ECO:0000256" key="7">
    <source>
        <dbReference type="ARBA" id="ARBA00023180"/>
    </source>
</evidence>
<evidence type="ECO:0000313" key="10">
    <source>
        <dbReference type="EnsemblMetazoa" id="XP_031782202"/>
    </source>
</evidence>
<keyword evidence="11" id="KW-1185">Reference proteome</keyword>
<dbReference type="EnsemblMetazoa" id="XM_031926342">
    <property type="protein sequence ID" value="XP_031782202"/>
    <property type="gene ID" value="LOC116416773"/>
</dbReference>
<keyword evidence="2" id="KW-1003">Cell membrane</keyword>
<evidence type="ECO:0000256" key="1">
    <source>
        <dbReference type="ARBA" id="ARBA00004651"/>
    </source>
</evidence>
<organism evidence="10 11">
    <name type="scientific">Nasonia vitripennis</name>
    <name type="common">Parasitic wasp</name>
    <dbReference type="NCBI Taxonomy" id="7425"/>
    <lineage>
        <taxon>Eukaryota</taxon>
        <taxon>Metazoa</taxon>
        <taxon>Ecdysozoa</taxon>
        <taxon>Arthropoda</taxon>
        <taxon>Hexapoda</taxon>
        <taxon>Insecta</taxon>
        <taxon>Pterygota</taxon>
        <taxon>Neoptera</taxon>
        <taxon>Endopterygota</taxon>
        <taxon>Hymenoptera</taxon>
        <taxon>Apocrita</taxon>
        <taxon>Proctotrupomorpha</taxon>
        <taxon>Chalcidoidea</taxon>
        <taxon>Pteromalidae</taxon>
        <taxon>Pteromalinae</taxon>
        <taxon>Nasonia</taxon>
    </lineage>
</organism>
<dbReference type="KEGG" id="nvi:116416773"/>
<evidence type="ECO:0000313" key="11">
    <source>
        <dbReference type="Proteomes" id="UP000002358"/>
    </source>
</evidence>
<feature type="transmembrane region" description="Helical" evidence="8">
    <location>
        <begin position="557"/>
        <end position="579"/>
    </location>
</feature>
<dbReference type="FunCoup" id="A0A7M7Q8W1">
    <property type="interactions" value="11"/>
</dbReference>
<sequence>MKILVYVIMLAMLEEGKVVHPSNENWLDSLVDKIITSHKLSQAITFTSNKEDVDIRRRNFAYQTIIKMMPTVTIDIAKLMSSRDNRSLNFPIVRHPRTSALFLILQNKGRSGAYVKETIDLLNLFVELSPVQIRPRCLVISFNDNIRSSNKDDITTILSASWSLKFLDLTILRVNANNDLEPYSYNPFTKQFNVQSLQRIFPDKLRDMNGHTLILPIYNYPPMMTITEVIEENRTIIQGHDYLYVEILSKKLNFSLNFLRHQIEPSDPSFFPLIFAKLRSGEVNMLGTQFLVGGNIFNNSVAIGKLHSQNKFVVLSPLLPMSKLNLSLNLLLYLLLFPILVICFWLIARLLRFPKRQWGVFCVLQLLLGMSLEQVPRRLSQQLVLLNLLFVGMKYSSDAFSRLTDIELLDGDVPFDTADQISRSGFSIYAPAFLQRQSFHDPSEIITQLGPKVKPLHQQGCVTRLTKYRNCICLAPYRSATYLLELVTLEYRKPVMKLSKESFLHDYLAFAYEKGSPFVDRFNKILQRMVEAGVPKSWTGPGKRLIFEEMEDHKEGLLLKLLLAILFVGYSVAALVWLAEIRFTKRHDSKHRWR</sequence>
<dbReference type="Proteomes" id="UP000002358">
    <property type="component" value="Chromosome 3"/>
</dbReference>
<name>A0A7M7Q8W1_NASVI</name>
<keyword evidence="9" id="KW-0732">Signal</keyword>
<accession>A0A7M7Q8W1</accession>
<keyword evidence="7" id="KW-0325">Glycoprotein</keyword>
<evidence type="ECO:0000256" key="2">
    <source>
        <dbReference type="ARBA" id="ARBA00022475"/>
    </source>
</evidence>
<evidence type="ECO:0000256" key="5">
    <source>
        <dbReference type="ARBA" id="ARBA00023136"/>
    </source>
</evidence>
<keyword evidence="6" id="KW-0675">Receptor</keyword>
<dbReference type="OrthoDB" id="8195814at2759"/>
<dbReference type="InterPro" id="IPR052192">
    <property type="entry name" value="Insect_Ionotropic_Sensory_Rcpt"/>
</dbReference>
<feature type="signal peptide" evidence="9">
    <location>
        <begin position="1"/>
        <end position="18"/>
    </location>
</feature>
<dbReference type="PANTHER" id="PTHR42643">
    <property type="entry name" value="IONOTROPIC RECEPTOR 20A-RELATED"/>
    <property type="match status" value="1"/>
</dbReference>
<proteinExistence type="predicted"/>
<evidence type="ECO:0008006" key="12">
    <source>
        <dbReference type="Google" id="ProtNLM"/>
    </source>
</evidence>
<dbReference type="RefSeq" id="XP_031782202.1">
    <property type="nucleotide sequence ID" value="XM_031926342.2"/>
</dbReference>
<evidence type="ECO:0000256" key="3">
    <source>
        <dbReference type="ARBA" id="ARBA00022692"/>
    </source>
</evidence>
<protein>
    <recommendedName>
        <fullName evidence="12">Ionotropic receptor</fullName>
    </recommendedName>
</protein>
<evidence type="ECO:0000256" key="8">
    <source>
        <dbReference type="SAM" id="Phobius"/>
    </source>
</evidence>
<keyword evidence="3 8" id="KW-0812">Transmembrane</keyword>